<dbReference type="FunFam" id="3.30.160.60:FF:001498">
    <property type="entry name" value="Zinc finger protein 404"/>
    <property type="match status" value="1"/>
</dbReference>
<evidence type="ECO:0000256" key="8">
    <source>
        <dbReference type="ARBA" id="ARBA00023242"/>
    </source>
</evidence>
<evidence type="ECO:0000256" key="11">
    <source>
        <dbReference type="RuleBase" id="RU000682"/>
    </source>
</evidence>
<feature type="compositionally biased region" description="Acidic residues" evidence="12">
    <location>
        <begin position="726"/>
        <end position="744"/>
    </location>
</feature>
<comment type="subcellular location">
    <subcellularLocation>
        <location evidence="1 10 11">Nucleus</location>
    </subcellularLocation>
</comment>
<dbReference type="Gene3D" id="3.30.160.60">
    <property type="entry name" value="Classic Zinc Finger"/>
    <property type="match status" value="7"/>
</dbReference>
<dbReference type="AlphaFoldDB" id="A0A9W2YA88"/>
<feature type="domain" description="C2H2-type" evidence="14">
    <location>
        <begin position="301"/>
        <end position="328"/>
    </location>
</feature>
<feature type="compositionally biased region" description="Polar residues" evidence="12">
    <location>
        <begin position="748"/>
        <end position="759"/>
    </location>
</feature>
<feature type="compositionally biased region" description="Basic and acidic residues" evidence="12">
    <location>
        <begin position="107"/>
        <end position="139"/>
    </location>
</feature>
<dbReference type="GO" id="GO:0008270">
    <property type="term" value="F:zinc ion binding"/>
    <property type="evidence" value="ECO:0007669"/>
    <property type="project" value="UniProtKB-KW"/>
</dbReference>
<dbReference type="InterPro" id="IPR009057">
    <property type="entry name" value="Homeodomain-like_sf"/>
</dbReference>
<evidence type="ECO:0000256" key="3">
    <source>
        <dbReference type="ARBA" id="ARBA00022737"/>
    </source>
</evidence>
<dbReference type="SUPFAM" id="SSF57667">
    <property type="entry name" value="beta-beta-alpha zinc fingers"/>
    <property type="match status" value="5"/>
</dbReference>
<evidence type="ECO:0000313" key="16">
    <source>
        <dbReference type="RefSeq" id="XP_055859686.1"/>
    </source>
</evidence>
<feature type="domain" description="C2H2-type" evidence="14">
    <location>
        <begin position="1231"/>
        <end position="1259"/>
    </location>
</feature>
<dbReference type="FunFam" id="3.30.160.60:FF:000013">
    <property type="entry name" value="Putative zinc finger E-box-binding homeobox 2"/>
    <property type="match status" value="2"/>
</dbReference>
<dbReference type="GO" id="GO:0007411">
    <property type="term" value="P:axon guidance"/>
    <property type="evidence" value="ECO:0007669"/>
    <property type="project" value="UniProtKB-ARBA"/>
</dbReference>
<dbReference type="InterPro" id="IPR051574">
    <property type="entry name" value="ZnF_E-box_Homeobox"/>
</dbReference>
<dbReference type="PROSITE" id="PS00028">
    <property type="entry name" value="ZINC_FINGER_C2H2_1"/>
    <property type="match status" value="4"/>
</dbReference>
<dbReference type="PANTHER" id="PTHR24391:SF27">
    <property type="entry name" value="ZINC FINGER PROTEIN 1"/>
    <property type="match status" value="1"/>
</dbReference>
<evidence type="ECO:0000259" key="14">
    <source>
        <dbReference type="PROSITE" id="PS50157"/>
    </source>
</evidence>
<keyword evidence="8 10" id="KW-0539">Nucleus</keyword>
<dbReference type="FunFam" id="3.30.160.60:FF:000744">
    <property type="entry name" value="zinc finger E-box-binding homeobox 1"/>
    <property type="match status" value="1"/>
</dbReference>
<protein>
    <submittedName>
        <fullName evidence="16 17">Zinc finger protein 1-like isoform X1</fullName>
    </submittedName>
</protein>
<sequence>MYWKKSSRMLAERCGQFQLFDYDVLDEHKLSESAALATARVTTSDDEDGSPHGKKPASVHATTGSHPGLLAEIDKLRGEAENVGGDHGNQTSASRCGAKADGSQLSEGHEDVTLQETDSKEETVETTRTQATEERRQNEETTSIQSHSPKLATTSDETTEKTSSTEDKPREIIADILRQSTTTTVTYPETVSDHEDENQMQNEDHLLEEEYVLKCIYCETTSTRSSLLRDHMRSQHPEKPVRYQCPKCEQTFLLKSHLDKHLAMHSPTSQSCKVCQKTFANVYRLQRHMISHSESTDLRKFKCPECGKAFKFKHHLKEHIRIHSGEKPFQCPTCNKRFSHSGSYSSHMTSKKCWVIGQSKSQGRRQERPMESGRVRENGPPPASYGVDSGHYMFPGGQMLTSPSPGAYPPQFIKFDQHPAAPALRHQFFSTPPITTTMMTSAQNAFAYGLYHQKLAGTSPSPSSLATLPPVPAHVHQHPNIPFHLSSAHSIPEAHRAMGEHLKKTPVLVDALLARQFRSDLRPAATSESSNISILTPSPSPRGQQSSSPSDKERKLDSDSTERMVLNLEQNGRYTADLMKLVQKQKLEIKEEKTECQSEKFLMPDVKEEILSEEEEAVKSKLNEDKESNKGLKEEEDSSEDISDLIVAEVKLEMKDGEVQTCRYCKKQFTSPVDLHQHERYLCEDNHDIKKVISDSRQEKCREDEEEDVKDELDRASPLSSKVSDDETEDMDDEEEDDEDDDVLVDASKTSRLTENQAQHLRGCFRDNKKPGDHAMEEIAKIIGASKKMVQVWFQSARSREKRKMSRCKSKQSFPKQPAKRCPSTASSVLSPSTYIPIVPNPFAVLGSHKRYQKLSSGPVSYSAAGPLTPPSDDQPLDLSVKKQTPPKAHGNHPVQLKSMENFEDQVLNLSNKVSNTRSDSPVLSVKLESPDALSTARSRESTPKSSITPLSIPNFLHIPDPLSKQFSHSVVMVTDLEAASKQLDARFQHSEIFKYMSQKGLFKSGLPPVLDASAPRSKFSPTLLNSSVLAQITGVIPPNNHHPQRDSPVKTNSLDNTTAVSKTSDSCPSSPSNKKLIIDENLELSKSQVSSLEGDFKRMIEGNLQTLASVASLEAAGEEGKRKRKKSSKQVESEEIKMDELEDSVSNDDDDASSPRKRRRSWKGHRISEELGMYACDQCDKQFSKQSSLARHKYEHSGARPFNCEVCSKAFKHKHHLTEHRRLHSGEKPFKCRKCGKRFSHSGSYSQHMNHRYKFCKPSDGEDEDVAAGSSKED</sequence>
<dbReference type="PROSITE" id="PS50157">
    <property type="entry name" value="ZINC_FINGER_C2H2_2"/>
    <property type="match status" value="8"/>
</dbReference>
<evidence type="ECO:0000256" key="4">
    <source>
        <dbReference type="ARBA" id="ARBA00022771"/>
    </source>
</evidence>
<feature type="domain" description="C2H2-type" evidence="14">
    <location>
        <begin position="243"/>
        <end position="270"/>
    </location>
</feature>
<keyword evidence="6 10" id="KW-0238">DNA-binding</keyword>
<feature type="domain" description="C2H2-type" evidence="14">
    <location>
        <begin position="1175"/>
        <end position="1202"/>
    </location>
</feature>
<feature type="DNA-binding region" description="Homeobox" evidence="10">
    <location>
        <begin position="746"/>
        <end position="805"/>
    </location>
</feature>
<dbReference type="GO" id="GO:0000978">
    <property type="term" value="F:RNA polymerase II cis-regulatory region sequence-specific DNA binding"/>
    <property type="evidence" value="ECO:0007669"/>
    <property type="project" value="TreeGrafter"/>
</dbReference>
<evidence type="ECO:0000256" key="6">
    <source>
        <dbReference type="ARBA" id="ARBA00023125"/>
    </source>
</evidence>
<keyword evidence="5" id="KW-0862">Zinc</keyword>
<dbReference type="InterPro" id="IPR036236">
    <property type="entry name" value="Znf_C2H2_sf"/>
</dbReference>
<feature type="compositionally biased region" description="Acidic residues" evidence="12">
    <location>
        <begin position="634"/>
        <end position="643"/>
    </location>
</feature>
<feature type="compositionally biased region" description="Basic and acidic residues" evidence="12">
    <location>
        <begin position="617"/>
        <end position="633"/>
    </location>
</feature>
<feature type="compositionally biased region" description="Basic residues" evidence="12">
    <location>
        <begin position="800"/>
        <end position="810"/>
    </location>
</feature>
<feature type="domain" description="C2H2-type" evidence="14">
    <location>
        <begin position="270"/>
        <end position="297"/>
    </location>
</feature>
<feature type="compositionally biased region" description="Low complexity" evidence="12">
    <location>
        <begin position="1062"/>
        <end position="1075"/>
    </location>
</feature>
<name>A0A9W2YA88_BIOGL</name>
<dbReference type="CDD" id="cd00086">
    <property type="entry name" value="homeodomain"/>
    <property type="match status" value="1"/>
</dbReference>
<feature type="compositionally biased region" description="Polar residues" evidence="12">
    <location>
        <begin position="143"/>
        <end position="152"/>
    </location>
</feature>
<dbReference type="SUPFAM" id="SSF46689">
    <property type="entry name" value="Homeodomain-like"/>
    <property type="match status" value="1"/>
</dbReference>
<evidence type="ECO:0000256" key="2">
    <source>
        <dbReference type="ARBA" id="ARBA00022723"/>
    </source>
</evidence>
<gene>
    <name evidence="16 17" type="primary">LOC106062668</name>
</gene>
<feature type="compositionally biased region" description="Acidic residues" evidence="12">
    <location>
        <begin position="1141"/>
        <end position="1153"/>
    </location>
</feature>
<feature type="region of interest" description="Disordered" evidence="12">
    <location>
        <begin position="1115"/>
        <end position="1164"/>
    </location>
</feature>
<dbReference type="GO" id="GO:0045595">
    <property type="term" value="P:regulation of cell differentiation"/>
    <property type="evidence" value="ECO:0007669"/>
    <property type="project" value="UniProtKB-ARBA"/>
</dbReference>
<feature type="compositionally biased region" description="Polar residues" evidence="12">
    <location>
        <begin position="526"/>
        <end position="536"/>
    </location>
</feature>
<evidence type="ECO:0000313" key="17">
    <source>
        <dbReference type="RefSeq" id="XP_055859687.1"/>
    </source>
</evidence>
<proteinExistence type="predicted"/>
<dbReference type="OMA" id="GKMSDQQ"/>
<evidence type="ECO:0000256" key="10">
    <source>
        <dbReference type="PROSITE-ProRule" id="PRU00108"/>
    </source>
</evidence>
<keyword evidence="4 9" id="KW-0863">Zinc-finger</keyword>
<organism evidence="15 16">
    <name type="scientific">Biomphalaria glabrata</name>
    <name type="common">Bloodfluke planorb</name>
    <name type="synonym">Freshwater snail</name>
    <dbReference type="NCBI Taxonomy" id="6526"/>
    <lineage>
        <taxon>Eukaryota</taxon>
        <taxon>Metazoa</taxon>
        <taxon>Spiralia</taxon>
        <taxon>Lophotrochozoa</taxon>
        <taxon>Mollusca</taxon>
        <taxon>Gastropoda</taxon>
        <taxon>Heterobranchia</taxon>
        <taxon>Euthyneura</taxon>
        <taxon>Panpulmonata</taxon>
        <taxon>Hygrophila</taxon>
        <taxon>Lymnaeoidea</taxon>
        <taxon>Planorbidae</taxon>
        <taxon>Biomphalaria</taxon>
    </lineage>
</organism>
<accession>A0A9W2YA88</accession>
<feature type="compositionally biased region" description="Polar residues" evidence="12">
    <location>
        <begin position="1050"/>
        <end position="1061"/>
    </location>
</feature>
<evidence type="ECO:0000256" key="9">
    <source>
        <dbReference type="PROSITE-ProRule" id="PRU00042"/>
    </source>
</evidence>
<feature type="compositionally biased region" description="Basic and acidic residues" evidence="12">
    <location>
        <begin position="158"/>
        <end position="173"/>
    </location>
</feature>
<dbReference type="Proteomes" id="UP001165740">
    <property type="component" value="Chromosome 11"/>
</dbReference>
<feature type="compositionally biased region" description="Basic and acidic residues" evidence="12">
    <location>
        <begin position="1130"/>
        <end position="1140"/>
    </location>
</feature>
<feature type="compositionally biased region" description="Basic and acidic residues" evidence="12">
    <location>
        <begin position="550"/>
        <end position="561"/>
    </location>
</feature>
<keyword evidence="2" id="KW-0479">Metal-binding</keyword>
<feature type="region of interest" description="Disordered" evidence="12">
    <location>
        <begin position="522"/>
        <end position="561"/>
    </location>
</feature>
<dbReference type="SMART" id="SM00389">
    <property type="entry name" value="HOX"/>
    <property type="match status" value="1"/>
</dbReference>
<dbReference type="PANTHER" id="PTHR24391">
    <property type="entry name" value="HISTONE H4 TRANSCRIPTION FACTOR-RELATED"/>
    <property type="match status" value="1"/>
</dbReference>
<dbReference type="GO" id="GO:0000122">
    <property type="term" value="P:negative regulation of transcription by RNA polymerase II"/>
    <property type="evidence" value="ECO:0007669"/>
    <property type="project" value="UniProtKB-ARBA"/>
</dbReference>
<feature type="domain" description="C2H2-type" evidence="14">
    <location>
        <begin position="660"/>
        <end position="692"/>
    </location>
</feature>
<evidence type="ECO:0000256" key="12">
    <source>
        <dbReference type="SAM" id="MobiDB-lite"/>
    </source>
</evidence>
<feature type="region of interest" description="Disordered" evidence="12">
    <location>
        <begin position="617"/>
        <end position="643"/>
    </location>
</feature>
<keyword evidence="15" id="KW-1185">Reference proteome</keyword>
<dbReference type="PROSITE" id="PS50071">
    <property type="entry name" value="HOMEOBOX_2"/>
    <property type="match status" value="1"/>
</dbReference>
<feature type="region of interest" description="Disordered" evidence="12">
    <location>
        <begin position="358"/>
        <end position="381"/>
    </location>
</feature>
<evidence type="ECO:0000256" key="7">
    <source>
        <dbReference type="ARBA" id="ARBA00023155"/>
    </source>
</evidence>
<dbReference type="Pfam" id="PF12874">
    <property type="entry name" value="zf-met"/>
    <property type="match status" value="1"/>
</dbReference>
<dbReference type="GO" id="GO:0000981">
    <property type="term" value="F:DNA-binding transcription factor activity, RNA polymerase II-specific"/>
    <property type="evidence" value="ECO:0007669"/>
    <property type="project" value="TreeGrafter"/>
</dbReference>
<dbReference type="Pfam" id="PF00096">
    <property type="entry name" value="zf-C2H2"/>
    <property type="match status" value="3"/>
</dbReference>
<dbReference type="GO" id="GO:0005634">
    <property type="term" value="C:nucleus"/>
    <property type="evidence" value="ECO:0007669"/>
    <property type="project" value="UniProtKB-SubCell"/>
</dbReference>
<feature type="region of interest" description="Disordered" evidence="12">
    <location>
        <begin position="693"/>
        <end position="772"/>
    </location>
</feature>
<feature type="compositionally biased region" description="Basic and acidic residues" evidence="12">
    <location>
        <begin position="693"/>
        <end position="703"/>
    </location>
</feature>
<evidence type="ECO:0000256" key="5">
    <source>
        <dbReference type="ARBA" id="ARBA00022833"/>
    </source>
</evidence>
<evidence type="ECO:0000313" key="15">
    <source>
        <dbReference type="Proteomes" id="UP001165740"/>
    </source>
</evidence>
<feature type="domain" description="C2H2-type" evidence="14">
    <location>
        <begin position="213"/>
        <end position="240"/>
    </location>
</feature>
<evidence type="ECO:0000259" key="13">
    <source>
        <dbReference type="PROSITE" id="PS50071"/>
    </source>
</evidence>
<dbReference type="RefSeq" id="XP_055859687.1">
    <property type="nucleotide sequence ID" value="XM_056003712.1"/>
</dbReference>
<keyword evidence="3" id="KW-0677">Repeat</keyword>
<dbReference type="FunFam" id="3.30.160.60:FF:000072">
    <property type="entry name" value="zinc finger protein 143 isoform X1"/>
    <property type="match status" value="1"/>
</dbReference>
<feature type="domain" description="Homeobox" evidence="13">
    <location>
        <begin position="744"/>
        <end position="804"/>
    </location>
</feature>
<feature type="region of interest" description="Disordered" evidence="12">
    <location>
        <begin position="1035"/>
        <end position="1075"/>
    </location>
</feature>
<feature type="region of interest" description="Disordered" evidence="12">
    <location>
        <begin position="795"/>
        <end position="831"/>
    </location>
</feature>
<feature type="domain" description="C2H2-type" evidence="14">
    <location>
        <begin position="1203"/>
        <end position="1230"/>
    </location>
</feature>
<reference evidence="16 17" key="1">
    <citation type="submission" date="2025-04" db="UniProtKB">
        <authorList>
            <consortium name="RefSeq"/>
        </authorList>
    </citation>
    <scope>IDENTIFICATION</scope>
</reference>
<evidence type="ECO:0000256" key="1">
    <source>
        <dbReference type="ARBA" id="ARBA00004123"/>
    </source>
</evidence>
<dbReference type="SMART" id="SM00355">
    <property type="entry name" value="ZnF_C2H2"/>
    <property type="match status" value="9"/>
</dbReference>
<feature type="region of interest" description="Disordered" evidence="12">
    <location>
        <begin position="856"/>
        <end position="894"/>
    </location>
</feature>
<feature type="region of interest" description="Disordered" evidence="12">
    <location>
        <begin position="914"/>
        <end position="947"/>
    </location>
</feature>
<dbReference type="GeneID" id="106062668"/>
<feature type="region of interest" description="Disordered" evidence="12">
    <location>
        <begin position="38"/>
        <end position="183"/>
    </location>
</feature>
<dbReference type="Pfam" id="PF00046">
    <property type="entry name" value="Homeodomain"/>
    <property type="match status" value="1"/>
</dbReference>
<dbReference type="Gene3D" id="1.10.10.60">
    <property type="entry name" value="Homeodomain-like"/>
    <property type="match status" value="1"/>
</dbReference>
<dbReference type="RefSeq" id="XP_055859686.1">
    <property type="nucleotide sequence ID" value="XM_056003711.1"/>
</dbReference>
<keyword evidence="7 10" id="KW-0371">Homeobox</keyword>
<dbReference type="OrthoDB" id="7491548at2759"/>
<dbReference type="InterPro" id="IPR001356">
    <property type="entry name" value="HD"/>
</dbReference>
<dbReference type="Pfam" id="PF13894">
    <property type="entry name" value="zf-C2H2_4"/>
    <property type="match status" value="1"/>
</dbReference>
<dbReference type="InterPro" id="IPR013087">
    <property type="entry name" value="Znf_C2H2_type"/>
</dbReference>
<feature type="compositionally biased region" description="Basic and acidic residues" evidence="12">
    <location>
        <begin position="364"/>
        <end position="377"/>
    </location>
</feature>